<evidence type="ECO:0000313" key="2">
    <source>
        <dbReference type="EMBL" id="MBS2550764.1"/>
    </source>
</evidence>
<proteinExistence type="predicted"/>
<dbReference type="InterPro" id="IPR004360">
    <property type="entry name" value="Glyas_Fos-R_dOase_dom"/>
</dbReference>
<keyword evidence="3" id="KW-1185">Reference proteome</keyword>
<organism evidence="2 3">
    <name type="scientific">Catenulispora pinistramenti</name>
    <dbReference type="NCBI Taxonomy" id="2705254"/>
    <lineage>
        <taxon>Bacteria</taxon>
        <taxon>Bacillati</taxon>
        <taxon>Actinomycetota</taxon>
        <taxon>Actinomycetes</taxon>
        <taxon>Catenulisporales</taxon>
        <taxon>Catenulisporaceae</taxon>
        <taxon>Catenulispora</taxon>
    </lineage>
</organism>
<dbReference type="SUPFAM" id="SSF54593">
    <property type="entry name" value="Glyoxalase/Bleomycin resistance protein/Dihydroxybiphenyl dioxygenase"/>
    <property type="match status" value="1"/>
</dbReference>
<evidence type="ECO:0000313" key="3">
    <source>
        <dbReference type="Proteomes" id="UP000730482"/>
    </source>
</evidence>
<gene>
    <name evidence="2" type="ORF">KGQ19_28220</name>
</gene>
<dbReference type="InterPro" id="IPR037523">
    <property type="entry name" value="VOC_core"/>
</dbReference>
<dbReference type="CDD" id="cd06587">
    <property type="entry name" value="VOC"/>
    <property type="match status" value="1"/>
</dbReference>
<dbReference type="Gene3D" id="3.10.180.10">
    <property type="entry name" value="2,3-Dihydroxybiphenyl 1,2-Dioxygenase, domain 1"/>
    <property type="match status" value="1"/>
</dbReference>
<evidence type="ECO:0000259" key="1">
    <source>
        <dbReference type="PROSITE" id="PS51819"/>
    </source>
</evidence>
<name>A0ABS5KXK2_9ACTN</name>
<feature type="domain" description="VOC" evidence="1">
    <location>
        <begin position="2"/>
        <end position="111"/>
    </location>
</feature>
<dbReference type="RefSeq" id="WP_212014236.1">
    <property type="nucleotide sequence ID" value="NZ_JAAFYZ010000114.1"/>
</dbReference>
<accession>A0ABS5KXK2</accession>
<dbReference type="Pfam" id="PF00903">
    <property type="entry name" value="Glyoxalase"/>
    <property type="match status" value="1"/>
</dbReference>
<protein>
    <submittedName>
        <fullName evidence="2">VOC family protein</fullName>
    </submittedName>
</protein>
<reference evidence="2 3" key="1">
    <citation type="submission" date="2020-02" db="EMBL/GenBank/DDBJ databases">
        <title>Acidophilic actinobacteria isolated from forest soil.</title>
        <authorList>
            <person name="Golinska P."/>
        </authorList>
    </citation>
    <scope>NUCLEOTIDE SEQUENCE [LARGE SCALE GENOMIC DNA]</scope>
    <source>
        <strain evidence="2 3">NL8</strain>
    </source>
</reference>
<dbReference type="PROSITE" id="PS51819">
    <property type="entry name" value="VOC"/>
    <property type="match status" value="1"/>
</dbReference>
<comment type="caution">
    <text evidence="2">The sequence shown here is derived from an EMBL/GenBank/DDBJ whole genome shotgun (WGS) entry which is preliminary data.</text>
</comment>
<dbReference type="InterPro" id="IPR029068">
    <property type="entry name" value="Glyas_Bleomycin-R_OHBP_Dase"/>
</dbReference>
<sequence length="113" mass="12519">MSLNLFAGVAVDDFRTSLAWYQKLLGAEPSFFPHETEAVWQLDEGRLLYIVQRPENAGHALQTLIVEDLDAVLSGTAERGVEPAKQETYPNGVRKVTYVDPDGSEIAFGQVPR</sequence>
<dbReference type="Proteomes" id="UP000730482">
    <property type="component" value="Unassembled WGS sequence"/>
</dbReference>
<dbReference type="EMBL" id="JAAFYZ010000114">
    <property type="protein sequence ID" value="MBS2550764.1"/>
    <property type="molecule type" value="Genomic_DNA"/>
</dbReference>